<reference evidence="3" key="1">
    <citation type="journal article" date="2023" name="Commun. Biol.">
        <title>Genome analysis of Parmales, the sister group of diatoms, reveals the evolutionary specialization of diatoms from phago-mixotrophs to photoautotrophs.</title>
        <authorList>
            <person name="Ban H."/>
            <person name="Sato S."/>
            <person name="Yoshikawa S."/>
            <person name="Yamada K."/>
            <person name="Nakamura Y."/>
            <person name="Ichinomiya M."/>
            <person name="Sato N."/>
            <person name="Blanc-Mathieu R."/>
            <person name="Endo H."/>
            <person name="Kuwata A."/>
            <person name="Ogata H."/>
        </authorList>
    </citation>
    <scope>NUCLEOTIDE SEQUENCE [LARGE SCALE GENOMIC DNA]</scope>
    <source>
        <strain evidence="3">NIES 3699</strain>
    </source>
</reference>
<gene>
    <name evidence="2" type="ORF">TrVE_jg6801</name>
</gene>
<organism evidence="2 3">
    <name type="scientific">Triparma verrucosa</name>
    <dbReference type="NCBI Taxonomy" id="1606542"/>
    <lineage>
        <taxon>Eukaryota</taxon>
        <taxon>Sar</taxon>
        <taxon>Stramenopiles</taxon>
        <taxon>Ochrophyta</taxon>
        <taxon>Bolidophyceae</taxon>
        <taxon>Parmales</taxon>
        <taxon>Triparmaceae</taxon>
        <taxon>Triparma</taxon>
    </lineage>
</organism>
<accession>A0A9W7BS14</accession>
<protein>
    <recommendedName>
        <fullName evidence="4">PDZ domain-containing protein</fullName>
    </recommendedName>
</protein>
<dbReference type="EMBL" id="BRXX01000114">
    <property type="protein sequence ID" value="GMH91300.1"/>
    <property type="molecule type" value="Genomic_DNA"/>
</dbReference>
<dbReference type="AlphaFoldDB" id="A0A9W7BS14"/>
<evidence type="ECO:0000313" key="3">
    <source>
        <dbReference type="Proteomes" id="UP001165160"/>
    </source>
</evidence>
<evidence type="ECO:0008006" key="4">
    <source>
        <dbReference type="Google" id="ProtNLM"/>
    </source>
</evidence>
<comment type="caution">
    <text evidence="2">The sequence shown here is derived from an EMBL/GenBank/DDBJ whole genome shotgun (WGS) entry which is preliminary data.</text>
</comment>
<keyword evidence="3" id="KW-1185">Reference proteome</keyword>
<sequence length="326" mass="35358">MSFSLPPASPPKTVHDTGVSVSSCDYITGLSAEAVMELDKKRIVKVSSRIVYDLWITPEEPKSLPASPVSDDIDLTNYSITNDSINSTSSRNSDTDTSLSLCSHSQQFISKMSSSLTLSISSSQSTTHQEVEDAPSSNEDEEDAPSSTCSLSVSSLQDVFSPLSSTNAYIPTLDGFNFTPTPEELSSEVGDNEEEAKDVRSRIISTLKNMHFIPNFPTQSTSPPGIPVPHLQPYQNPPQTLTIALPPPPLLISFTCFETSESITVTDISQESKLFGVLDIGDVIVGLGSVSYDRRNVQDFVKAIQCQQVNNGNGQEQQLLMTIIRS</sequence>
<name>A0A9W7BS14_9STRA</name>
<dbReference type="Proteomes" id="UP001165160">
    <property type="component" value="Unassembled WGS sequence"/>
</dbReference>
<evidence type="ECO:0000256" key="1">
    <source>
        <dbReference type="SAM" id="MobiDB-lite"/>
    </source>
</evidence>
<proteinExistence type="predicted"/>
<evidence type="ECO:0000313" key="2">
    <source>
        <dbReference type="EMBL" id="GMH91300.1"/>
    </source>
</evidence>
<feature type="region of interest" description="Disordered" evidence="1">
    <location>
        <begin position="120"/>
        <end position="150"/>
    </location>
</feature>